<keyword evidence="2" id="KW-0223">Dioxygenase</keyword>
<evidence type="ECO:0000313" key="2">
    <source>
        <dbReference type="EMBL" id="SNR54900.1"/>
    </source>
</evidence>
<dbReference type="AlphaFoldDB" id="A0A238X863"/>
<name>A0A238X863_9ACTN</name>
<dbReference type="GO" id="GO:0051213">
    <property type="term" value="F:dioxygenase activity"/>
    <property type="evidence" value="ECO:0007669"/>
    <property type="project" value="UniProtKB-KW"/>
</dbReference>
<keyword evidence="2" id="KW-0560">Oxidoreductase</keyword>
<accession>A0A238X863</accession>
<keyword evidence="3" id="KW-1185">Reference proteome</keyword>
<sequence length="132" mass="14162">MPLSTYELRTSIAVSDIQKAAEFYEGKLGLPVLRSGPSAHITGGSRVYGSGGGPALNVYQSVTAGKTPSTLATWYVDDIDQIVDELTTSGVEFVRYDQYEHDAKGITNRAGGGRIAWFQDPDGNTFAIEADI</sequence>
<dbReference type="InterPro" id="IPR029068">
    <property type="entry name" value="Glyas_Bleomycin-R_OHBP_Dase"/>
</dbReference>
<dbReference type="Pfam" id="PF00903">
    <property type="entry name" value="Glyoxalase"/>
    <property type="match status" value="1"/>
</dbReference>
<dbReference type="Proteomes" id="UP000198420">
    <property type="component" value="Unassembled WGS sequence"/>
</dbReference>
<dbReference type="PROSITE" id="PS51819">
    <property type="entry name" value="VOC"/>
    <property type="match status" value="1"/>
</dbReference>
<dbReference type="EMBL" id="FZNP01000004">
    <property type="protein sequence ID" value="SNR54900.1"/>
    <property type="molecule type" value="Genomic_DNA"/>
</dbReference>
<proteinExistence type="predicted"/>
<dbReference type="InterPro" id="IPR004360">
    <property type="entry name" value="Glyas_Fos-R_dOase_dom"/>
</dbReference>
<evidence type="ECO:0000259" key="1">
    <source>
        <dbReference type="PROSITE" id="PS51819"/>
    </source>
</evidence>
<gene>
    <name evidence="2" type="ORF">SAMN06265355_10451</name>
</gene>
<evidence type="ECO:0000313" key="3">
    <source>
        <dbReference type="Proteomes" id="UP000198420"/>
    </source>
</evidence>
<dbReference type="Gene3D" id="3.10.180.10">
    <property type="entry name" value="2,3-Dihydroxybiphenyl 1,2-Dioxygenase, domain 1"/>
    <property type="match status" value="1"/>
</dbReference>
<dbReference type="InterPro" id="IPR037523">
    <property type="entry name" value="VOC_core"/>
</dbReference>
<reference evidence="3" key="1">
    <citation type="submission" date="2017-06" db="EMBL/GenBank/DDBJ databases">
        <authorList>
            <person name="Varghese N."/>
            <person name="Submissions S."/>
        </authorList>
    </citation>
    <scope>NUCLEOTIDE SEQUENCE [LARGE SCALE GENOMIC DNA]</scope>
    <source>
        <strain evidence="3">DSM 44485</strain>
    </source>
</reference>
<protein>
    <submittedName>
        <fullName evidence="2">Catechol 2,3-dioxygenase</fullName>
    </submittedName>
</protein>
<dbReference type="SUPFAM" id="SSF54593">
    <property type="entry name" value="Glyoxalase/Bleomycin resistance protein/Dihydroxybiphenyl dioxygenase"/>
    <property type="match status" value="1"/>
</dbReference>
<dbReference type="OrthoDB" id="9804907at2"/>
<feature type="domain" description="VOC" evidence="1">
    <location>
        <begin position="5"/>
        <end position="131"/>
    </location>
</feature>
<organism evidence="2 3">
    <name type="scientific">Actinomadura mexicana</name>
    <dbReference type="NCBI Taxonomy" id="134959"/>
    <lineage>
        <taxon>Bacteria</taxon>
        <taxon>Bacillati</taxon>
        <taxon>Actinomycetota</taxon>
        <taxon>Actinomycetes</taxon>
        <taxon>Streptosporangiales</taxon>
        <taxon>Thermomonosporaceae</taxon>
        <taxon>Actinomadura</taxon>
    </lineage>
</organism>